<dbReference type="Gene3D" id="3.90.70.10">
    <property type="entry name" value="Cysteine proteinases"/>
    <property type="match status" value="1"/>
</dbReference>
<protein>
    <recommendedName>
        <fullName evidence="4">SMB domain-containing protein</fullName>
    </recommendedName>
</protein>
<dbReference type="PROSITE" id="PS00640">
    <property type="entry name" value="THIOL_PROTEASE_ASN"/>
    <property type="match status" value="1"/>
</dbReference>
<evidence type="ECO:0000313" key="6">
    <source>
        <dbReference type="Proteomes" id="UP000887568"/>
    </source>
</evidence>
<dbReference type="SMART" id="SM00645">
    <property type="entry name" value="Pept_C1"/>
    <property type="match status" value="1"/>
</dbReference>
<evidence type="ECO:0000256" key="1">
    <source>
        <dbReference type="ARBA" id="ARBA00008455"/>
    </source>
</evidence>
<keyword evidence="6" id="KW-1185">Reference proteome</keyword>
<feature type="domain" description="SMB" evidence="4">
    <location>
        <begin position="26"/>
        <end position="74"/>
    </location>
</feature>
<dbReference type="AlphaFoldDB" id="A0A914A1K0"/>
<dbReference type="GO" id="GO:0006508">
    <property type="term" value="P:proteolysis"/>
    <property type="evidence" value="ECO:0007669"/>
    <property type="project" value="InterPro"/>
</dbReference>
<organism evidence="5 6">
    <name type="scientific">Patiria miniata</name>
    <name type="common">Bat star</name>
    <name type="synonym">Asterina miniata</name>
    <dbReference type="NCBI Taxonomy" id="46514"/>
    <lineage>
        <taxon>Eukaryota</taxon>
        <taxon>Metazoa</taxon>
        <taxon>Echinodermata</taxon>
        <taxon>Eleutherozoa</taxon>
        <taxon>Asterozoa</taxon>
        <taxon>Asteroidea</taxon>
        <taxon>Valvatacea</taxon>
        <taxon>Valvatida</taxon>
        <taxon>Asterinidae</taxon>
        <taxon>Patiria</taxon>
    </lineage>
</organism>
<dbReference type="Pfam" id="PF00112">
    <property type="entry name" value="Peptidase_C1"/>
    <property type="match status" value="1"/>
</dbReference>
<dbReference type="SUPFAM" id="SSF54001">
    <property type="entry name" value="Cysteine proteinases"/>
    <property type="match status" value="1"/>
</dbReference>
<dbReference type="GO" id="GO:0008234">
    <property type="term" value="F:cysteine-type peptidase activity"/>
    <property type="evidence" value="ECO:0007669"/>
    <property type="project" value="InterPro"/>
</dbReference>
<reference evidence="5" key="1">
    <citation type="submission" date="2022-11" db="UniProtKB">
        <authorList>
            <consortium name="EnsemblMetazoa"/>
        </authorList>
    </citation>
    <scope>IDENTIFICATION</scope>
</reference>
<dbReference type="InterPro" id="IPR025661">
    <property type="entry name" value="Pept_asp_AS"/>
</dbReference>
<dbReference type="OMA" id="AEIYHSG"/>
<feature type="signal peptide" evidence="3">
    <location>
        <begin position="1"/>
        <end position="20"/>
    </location>
</feature>
<sequence length="442" mass="49454">MRGVLVTVLTLAVLAVPARAQYCSERPGGCCPGRDDTCTAPMADTFCYCDAFCLRSKAPDCCPDVFNNCTALPTERSPLTANPLEGGCVYKGRNYLAGESLKINCNTCTCYLNANGYELQCENDTCLIREEIITSVNSAPNGWRASNYSFLWGMTLEEGIQRRLGTLKPGRAVAAMTEIDIEQTNQLPESFDSRQKWPGWIEGVMDQGDCGSSWAISTITVASDRLAIQSMGHMRAPLSPQNLLSCNTRGQRGCDGGHLDRAWYYMRRYGVVTDHCYPYRSGIDEASKMNKYTCVLPRHQTSPCPNHDVTSGKYHVSPPYRISVKEEDVKEELFRNGPLQATMLVKADFYSYAGGVYKYTRGSVKESSQHRRKGYHSVRVLGWGVDRTDPDNPIPYWLCANSWGSQWGEEGYFRILRGQNECEIESFVLGVWADVDMRMMQG</sequence>
<keyword evidence="2" id="KW-1015">Disulfide bond</keyword>
<dbReference type="PROSITE" id="PS50958">
    <property type="entry name" value="SMB_2"/>
    <property type="match status" value="1"/>
</dbReference>
<dbReference type="InterPro" id="IPR038765">
    <property type="entry name" value="Papain-like_cys_pep_sf"/>
</dbReference>
<dbReference type="GeneID" id="119729213"/>
<evidence type="ECO:0000256" key="3">
    <source>
        <dbReference type="SAM" id="SignalP"/>
    </source>
</evidence>
<dbReference type="InterPro" id="IPR013128">
    <property type="entry name" value="Peptidase_C1A"/>
</dbReference>
<dbReference type="InterPro" id="IPR025660">
    <property type="entry name" value="Pept_his_AS"/>
</dbReference>
<dbReference type="PRINTS" id="PR00705">
    <property type="entry name" value="PAPAIN"/>
</dbReference>
<accession>A0A914A1K0</accession>
<evidence type="ECO:0000313" key="5">
    <source>
        <dbReference type="EnsemblMetazoa" id="XP_038057707.1"/>
    </source>
</evidence>
<feature type="chain" id="PRO_5037157012" description="SMB domain-containing protein" evidence="3">
    <location>
        <begin position="21"/>
        <end position="442"/>
    </location>
</feature>
<dbReference type="InterPro" id="IPR000668">
    <property type="entry name" value="Peptidase_C1A_C"/>
</dbReference>
<dbReference type="CDD" id="cd02620">
    <property type="entry name" value="Peptidase_C1A_CathepsinB"/>
    <property type="match status" value="1"/>
</dbReference>
<proteinExistence type="inferred from homology"/>
<dbReference type="OrthoDB" id="3789175at2759"/>
<dbReference type="Proteomes" id="UP000887568">
    <property type="component" value="Unplaced"/>
</dbReference>
<dbReference type="PROSITE" id="PS00639">
    <property type="entry name" value="THIOL_PROTEASE_HIS"/>
    <property type="match status" value="1"/>
</dbReference>
<comment type="similarity">
    <text evidence="1">Belongs to the peptidase C1 family.</text>
</comment>
<dbReference type="EnsemblMetazoa" id="XM_038201779.1">
    <property type="protein sequence ID" value="XP_038057707.1"/>
    <property type="gene ID" value="LOC119729213"/>
</dbReference>
<dbReference type="InterPro" id="IPR001212">
    <property type="entry name" value="Somatomedin_B_dom"/>
</dbReference>
<name>A0A914A1K0_PATMI</name>
<dbReference type="RefSeq" id="XP_038057707.1">
    <property type="nucleotide sequence ID" value="XM_038201779.1"/>
</dbReference>
<evidence type="ECO:0000259" key="4">
    <source>
        <dbReference type="PROSITE" id="PS50958"/>
    </source>
</evidence>
<evidence type="ECO:0000256" key="2">
    <source>
        <dbReference type="ARBA" id="ARBA00023157"/>
    </source>
</evidence>
<dbReference type="PANTHER" id="PTHR12411">
    <property type="entry name" value="CYSTEINE PROTEASE FAMILY C1-RELATED"/>
    <property type="match status" value="1"/>
</dbReference>
<keyword evidence="3" id="KW-0732">Signal</keyword>